<dbReference type="EC" id="1.1.-.-" evidence="6"/>
<dbReference type="PIRSF" id="PIRSF000103">
    <property type="entry name" value="HIBADH"/>
    <property type="match status" value="1"/>
</dbReference>
<dbReference type="Gene3D" id="1.10.1040.10">
    <property type="entry name" value="N-(1-d-carboxylethyl)-l-norvaline Dehydrogenase, domain 2"/>
    <property type="match status" value="1"/>
</dbReference>
<evidence type="ECO:0000256" key="2">
    <source>
        <dbReference type="ARBA" id="ARBA00023002"/>
    </source>
</evidence>
<evidence type="ECO:0000313" key="7">
    <source>
        <dbReference type="Proteomes" id="UP001597183"/>
    </source>
</evidence>
<accession>A0ABW4AIB9</accession>
<evidence type="ECO:0000256" key="3">
    <source>
        <dbReference type="SAM" id="MobiDB-lite"/>
    </source>
</evidence>
<dbReference type="PANTHER" id="PTHR43580">
    <property type="entry name" value="OXIDOREDUCTASE GLYR1-RELATED"/>
    <property type="match status" value="1"/>
</dbReference>
<dbReference type="GO" id="GO:0016491">
    <property type="term" value="F:oxidoreductase activity"/>
    <property type="evidence" value="ECO:0007669"/>
    <property type="project" value="UniProtKB-KW"/>
</dbReference>
<evidence type="ECO:0000256" key="1">
    <source>
        <dbReference type="ARBA" id="ARBA00009080"/>
    </source>
</evidence>
<keyword evidence="2 6" id="KW-0560">Oxidoreductase</keyword>
<evidence type="ECO:0000313" key="6">
    <source>
        <dbReference type="EMBL" id="MFD1370541.1"/>
    </source>
</evidence>
<keyword evidence="7" id="KW-1185">Reference proteome</keyword>
<dbReference type="Pfam" id="PF03446">
    <property type="entry name" value="NAD_binding_2"/>
    <property type="match status" value="1"/>
</dbReference>
<comment type="similarity">
    <text evidence="1">Belongs to the HIBADH-related family.</text>
</comment>
<organism evidence="6 7">
    <name type="scientific">Actinoplanes sichuanensis</name>
    <dbReference type="NCBI Taxonomy" id="512349"/>
    <lineage>
        <taxon>Bacteria</taxon>
        <taxon>Bacillati</taxon>
        <taxon>Actinomycetota</taxon>
        <taxon>Actinomycetes</taxon>
        <taxon>Micromonosporales</taxon>
        <taxon>Micromonosporaceae</taxon>
        <taxon>Actinoplanes</taxon>
    </lineage>
</organism>
<dbReference type="InterPro" id="IPR036291">
    <property type="entry name" value="NAD(P)-bd_dom_sf"/>
</dbReference>
<reference evidence="7" key="1">
    <citation type="journal article" date="2019" name="Int. J. Syst. Evol. Microbiol.">
        <title>The Global Catalogue of Microorganisms (GCM) 10K type strain sequencing project: providing services to taxonomists for standard genome sequencing and annotation.</title>
        <authorList>
            <consortium name="The Broad Institute Genomics Platform"/>
            <consortium name="The Broad Institute Genome Sequencing Center for Infectious Disease"/>
            <person name="Wu L."/>
            <person name="Ma J."/>
        </authorList>
    </citation>
    <scope>NUCLEOTIDE SEQUENCE [LARGE SCALE GENOMIC DNA]</scope>
    <source>
        <strain evidence="7">CCM 7526</strain>
    </source>
</reference>
<name>A0ABW4AIB9_9ACTN</name>
<dbReference type="EMBL" id="JBHTMK010000044">
    <property type="protein sequence ID" value="MFD1370541.1"/>
    <property type="molecule type" value="Genomic_DNA"/>
</dbReference>
<dbReference type="InterPro" id="IPR051265">
    <property type="entry name" value="HIBADH-related_NP60_sf"/>
</dbReference>
<comment type="caution">
    <text evidence="6">The sequence shown here is derived from an EMBL/GenBank/DDBJ whole genome shotgun (WGS) entry which is preliminary data.</text>
</comment>
<dbReference type="InterPro" id="IPR006115">
    <property type="entry name" value="6PGDH_NADP-bd"/>
</dbReference>
<protein>
    <submittedName>
        <fullName evidence="6">NAD(P)-dependent oxidoreductase</fullName>
        <ecNumber evidence="6">1.1.-.-</ecNumber>
    </submittedName>
</protein>
<dbReference type="InterPro" id="IPR013328">
    <property type="entry name" value="6PGD_dom2"/>
</dbReference>
<feature type="region of interest" description="Disordered" evidence="3">
    <location>
        <begin position="284"/>
        <end position="325"/>
    </location>
</feature>
<feature type="domain" description="NADPH-dependent reductive aminase-like C-terminal" evidence="5">
    <location>
        <begin position="160"/>
        <end position="268"/>
    </location>
</feature>
<dbReference type="InterPro" id="IPR015815">
    <property type="entry name" value="HIBADH-related"/>
</dbReference>
<evidence type="ECO:0000259" key="5">
    <source>
        <dbReference type="Pfam" id="PF21761"/>
    </source>
</evidence>
<sequence length="325" mass="33167">MTDVTVLGAGPMGQALARALLRHHHRTTVWNRTTARTAALTSENAELAATAEDAVAASDLVIPCVLDHAALREIITPLAATLRGRTLINLTTGTPAEARETAAWAARHGIDYLDGAIMTPAETIGGPLAVVLYSGSEQWYETHLPTLRAFGGTAIRLGDEPGRAAAYDMALLDLFWTAMSGLVHAFALAGAEGISASELAPHARGIGGLLPAIIDDFAGRIDADRYDADGSDLRSAVAGMTNVLRTAQAHGLDTAVLDAALTVAKRAPGSASFARLARSVAVSDSAVPSPDAAGPAPDAVSPAPAAAEPSPASAEPSSAVAVHGE</sequence>
<dbReference type="SUPFAM" id="SSF51735">
    <property type="entry name" value="NAD(P)-binding Rossmann-fold domains"/>
    <property type="match status" value="1"/>
</dbReference>
<dbReference type="Pfam" id="PF21761">
    <property type="entry name" value="RedAm-like_C"/>
    <property type="match status" value="1"/>
</dbReference>
<gene>
    <name evidence="6" type="ORF">ACFQ5G_34840</name>
</gene>
<feature type="domain" description="6-phosphogluconate dehydrogenase NADP-binding" evidence="4">
    <location>
        <begin position="4"/>
        <end position="155"/>
    </location>
</feature>
<dbReference type="InterPro" id="IPR048666">
    <property type="entry name" value="RedAm-like_C"/>
</dbReference>
<proteinExistence type="inferred from homology"/>
<dbReference type="Proteomes" id="UP001597183">
    <property type="component" value="Unassembled WGS sequence"/>
</dbReference>
<dbReference type="Gene3D" id="3.40.50.720">
    <property type="entry name" value="NAD(P)-binding Rossmann-like Domain"/>
    <property type="match status" value="1"/>
</dbReference>
<dbReference type="RefSeq" id="WP_317793688.1">
    <property type="nucleotide sequence ID" value="NZ_AP028461.1"/>
</dbReference>
<evidence type="ECO:0000259" key="4">
    <source>
        <dbReference type="Pfam" id="PF03446"/>
    </source>
</evidence>
<dbReference type="PANTHER" id="PTHR43580:SF2">
    <property type="entry name" value="CYTOKINE-LIKE NUCLEAR FACTOR N-PAC"/>
    <property type="match status" value="1"/>
</dbReference>